<proteinExistence type="predicted"/>
<feature type="region of interest" description="Disordered" evidence="1">
    <location>
        <begin position="51"/>
        <end position="98"/>
    </location>
</feature>
<feature type="compositionally biased region" description="Basic and acidic residues" evidence="1">
    <location>
        <begin position="878"/>
        <end position="891"/>
    </location>
</feature>
<feature type="compositionally biased region" description="Polar residues" evidence="1">
    <location>
        <begin position="201"/>
        <end position="243"/>
    </location>
</feature>
<dbReference type="Gene3D" id="4.10.280.10">
    <property type="entry name" value="Helix-loop-helix DNA-binding domain"/>
    <property type="match status" value="1"/>
</dbReference>
<dbReference type="GeneID" id="30189515"/>
<dbReference type="InterPro" id="IPR036638">
    <property type="entry name" value="HLH_DNA-bd_sf"/>
</dbReference>
<feature type="region of interest" description="Disordered" evidence="1">
    <location>
        <begin position="425"/>
        <end position="464"/>
    </location>
</feature>
<dbReference type="OrthoDB" id="2133190at2759"/>
<feature type="compositionally biased region" description="Basic residues" evidence="1">
    <location>
        <begin position="445"/>
        <end position="461"/>
    </location>
</feature>
<evidence type="ECO:0000256" key="1">
    <source>
        <dbReference type="SAM" id="MobiDB-lite"/>
    </source>
</evidence>
<gene>
    <name evidence="2" type="ORF">L198_00301</name>
</gene>
<feature type="compositionally biased region" description="Low complexity" evidence="1">
    <location>
        <begin position="187"/>
        <end position="198"/>
    </location>
</feature>
<feature type="region of interest" description="Disordered" evidence="1">
    <location>
        <begin position="183"/>
        <end position="299"/>
    </location>
</feature>
<evidence type="ECO:0000313" key="2">
    <source>
        <dbReference type="EMBL" id="ODO08571.1"/>
    </source>
</evidence>
<feature type="region of interest" description="Disordered" evidence="1">
    <location>
        <begin position="912"/>
        <end position="943"/>
    </location>
</feature>
<protein>
    <submittedName>
        <fullName evidence="2">Uncharacterized protein</fullName>
    </submittedName>
</protein>
<feature type="compositionally biased region" description="Basic and acidic residues" evidence="1">
    <location>
        <begin position="934"/>
        <end position="943"/>
    </location>
</feature>
<reference evidence="2 3" key="1">
    <citation type="submission" date="2016-06" db="EMBL/GenBank/DDBJ databases">
        <title>Evolution of pathogenesis and genome organization in the Tremellales.</title>
        <authorList>
            <person name="Cuomo C."/>
            <person name="Litvintseva A."/>
            <person name="Heitman J."/>
            <person name="Chen Y."/>
            <person name="Sun S."/>
            <person name="Springer D."/>
            <person name="Dromer F."/>
            <person name="Young S."/>
            <person name="Zeng Q."/>
            <person name="Chapman S."/>
            <person name="Gujja S."/>
            <person name="Saif S."/>
            <person name="Birren B."/>
        </authorList>
    </citation>
    <scope>NUCLEOTIDE SEQUENCE [LARGE SCALE GENOMIC DNA]</scope>
    <source>
        <strain evidence="2 3">CBS 7118</strain>
    </source>
</reference>
<dbReference type="AlphaFoldDB" id="A0A1E3K685"/>
<feature type="compositionally biased region" description="Low complexity" evidence="1">
    <location>
        <begin position="248"/>
        <end position="263"/>
    </location>
</feature>
<evidence type="ECO:0000313" key="3">
    <source>
        <dbReference type="Proteomes" id="UP000094819"/>
    </source>
</evidence>
<feature type="compositionally biased region" description="Acidic residues" evidence="1">
    <location>
        <begin position="912"/>
        <end position="923"/>
    </location>
</feature>
<organism evidence="2 3">
    <name type="scientific">Cryptococcus wingfieldii CBS 7118</name>
    <dbReference type="NCBI Taxonomy" id="1295528"/>
    <lineage>
        <taxon>Eukaryota</taxon>
        <taxon>Fungi</taxon>
        <taxon>Dikarya</taxon>
        <taxon>Basidiomycota</taxon>
        <taxon>Agaricomycotina</taxon>
        <taxon>Tremellomycetes</taxon>
        <taxon>Tremellales</taxon>
        <taxon>Cryptococcaceae</taxon>
        <taxon>Cryptococcus</taxon>
    </lineage>
</organism>
<dbReference type="EMBL" id="AWGH01000001">
    <property type="protein sequence ID" value="ODO08571.1"/>
    <property type="molecule type" value="Genomic_DNA"/>
</dbReference>
<comment type="caution">
    <text evidence="2">The sequence shown here is derived from an EMBL/GenBank/DDBJ whole genome shotgun (WGS) entry which is preliminary data.</text>
</comment>
<dbReference type="RefSeq" id="XP_019035427.1">
    <property type="nucleotide sequence ID" value="XM_019172485.1"/>
</dbReference>
<feature type="region of interest" description="Disordered" evidence="1">
    <location>
        <begin position="961"/>
        <end position="981"/>
    </location>
</feature>
<dbReference type="SUPFAM" id="SSF47459">
    <property type="entry name" value="HLH, helix-loop-helix DNA-binding domain"/>
    <property type="match status" value="1"/>
</dbReference>
<dbReference type="GO" id="GO:0046983">
    <property type="term" value="F:protein dimerization activity"/>
    <property type="evidence" value="ECO:0007669"/>
    <property type="project" value="InterPro"/>
</dbReference>
<accession>A0A1E3K685</accession>
<feature type="region of interest" description="Disordered" evidence="1">
    <location>
        <begin position="869"/>
        <end position="891"/>
    </location>
</feature>
<feature type="compositionally biased region" description="Acidic residues" evidence="1">
    <location>
        <begin position="426"/>
        <end position="441"/>
    </location>
</feature>
<name>A0A1E3K685_9TREE</name>
<feature type="compositionally biased region" description="Acidic residues" evidence="1">
    <location>
        <begin position="972"/>
        <end position="981"/>
    </location>
</feature>
<feature type="compositionally biased region" description="Low complexity" evidence="1">
    <location>
        <begin position="277"/>
        <end position="288"/>
    </location>
</feature>
<dbReference type="PANTHER" id="PTHR47336">
    <property type="entry name" value="TRANSCRIPTION FACTOR HMS1-RELATED"/>
    <property type="match status" value="1"/>
</dbReference>
<dbReference type="Proteomes" id="UP000094819">
    <property type="component" value="Unassembled WGS sequence"/>
</dbReference>
<dbReference type="PANTHER" id="PTHR47336:SF2">
    <property type="entry name" value="TRANSCRIPTION FACTOR HMS1-RELATED"/>
    <property type="match status" value="1"/>
</dbReference>
<sequence>MSASIYRHAPDELSAVLDVPSAHLQPHHDLLAPDFNSPFAADQLLFNPASHPASLSSQEGDSSFLLSPAGPHSSSSLSPRLSLSPSTGEPSIRPSSLSSYAHSHASALSPNRSYGTASPHFDPMSGSELDLFLLPELGLNSDASSTLDLPQHNEKAGHSLYLPGRQEGAMSDDWIQDLFKDPTFNLGQQPQQPNGPVPRTETPSGSQNIHLQQHQHIGQTIQPHQMGQLGESQQGWPGTNGDVQLNMPYQAPQPQSHPQPHVQTSKPRAAPAHRTPSAKASDSSAPAPTVGKHNKTERRYRQKVQAAQADLRDAIPALRVLYGTSTPEQAATIDIKAADGTVDGLGEVTRPNASAKATILIGARMYIELLQRRSAKLQRMTDELQDFRKTVEGEAGFGAWKGQFDAKEAEIERYEAEQLAIRIAREEEEESDEDGGEEVDQEPSKKRKRAAPAPKKPRAPAKSKVQATAAAGARVFAAFALSFSFAPSASTILHPVSQSSTSQLLGPLTKRQVLSRVPILTAEHTSRLLARALPSTFAPGPEALVEWTWKLLIAALLAVLMRSVISRWSAQDKRPTTPGSLRGVVEDLVQFATDKNEGRDGDDWEHLAAAIVGNSAPLPTAVKWHTILHLNMTASRPYPLALLALLQPEVVLLRSPASIWTSAQSLVDSTTPAALVTVLQLPLHEVQKCLTAVSPTSAPLPALAEQITLTHIHDLYTRFFIHIVDASLPPSASSSTLRTLLADLEAYGLGTHLQTSNFDKEIRATISGVQKGSAAHALGLVLIGLWGVFVRQRPEGQASLVASLAGLQVSGGVQGLESVGALLELLYPGCSEFAPAPSHEENLSKTAQKVDHLALSIIEYISLLLSNPSSSASVSTENKPRGNRKEESMDVQKRVVSLRGILNKTGWVEIESSWDDDDSDDEQASAAPSQEGQSHLETERTKYERAKERLVDVLVKIGRRAAGRARGRDEDSGLEGDLDEL</sequence>
<feature type="compositionally biased region" description="Low complexity" evidence="1">
    <location>
        <begin position="65"/>
        <end position="86"/>
    </location>
</feature>
<dbReference type="CDD" id="cd11395">
    <property type="entry name" value="bHLHzip_SREBP_like"/>
    <property type="match status" value="1"/>
</dbReference>
<keyword evidence="3" id="KW-1185">Reference proteome</keyword>
<dbReference type="InterPro" id="IPR052099">
    <property type="entry name" value="Regulatory_TF_Diverse"/>
</dbReference>